<evidence type="ECO:0000313" key="2">
    <source>
        <dbReference type="EMBL" id="PNW87203.1"/>
    </source>
</evidence>
<feature type="compositionally biased region" description="Basic and acidic residues" evidence="1">
    <location>
        <begin position="568"/>
        <end position="603"/>
    </location>
</feature>
<feature type="compositionally biased region" description="Basic and acidic residues" evidence="1">
    <location>
        <begin position="756"/>
        <end position="766"/>
    </location>
</feature>
<feature type="compositionally biased region" description="Basic and acidic residues" evidence="1">
    <location>
        <begin position="678"/>
        <end position="687"/>
    </location>
</feature>
<keyword evidence="3" id="KW-1185">Reference proteome</keyword>
<dbReference type="OrthoDB" id="549128at2759"/>
<feature type="region of interest" description="Disordered" evidence="1">
    <location>
        <begin position="319"/>
        <end position="344"/>
    </location>
</feature>
<dbReference type="ExpressionAtlas" id="A0A2K3E366">
    <property type="expression patterns" value="baseline"/>
</dbReference>
<feature type="region of interest" description="Disordered" evidence="1">
    <location>
        <begin position="409"/>
        <end position="522"/>
    </location>
</feature>
<feature type="compositionally biased region" description="Basic and acidic residues" evidence="1">
    <location>
        <begin position="778"/>
        <end position="790"/>
    </location>
</feature>
<feature type="compositionally biased region" description="Acidic residues" evidence="1">
    <location>
        <begin position="639"/>
        <end position="650"/>
    </location>
</feature>
<dbReference type="InParanoid" id="A0A2K3E366"/>
<sequence>MGGCLSADVVVDPGRLEEGQGSTRPVAVVGRQVSRSSSRRSSGSKPNCSHDGGSDNQAGGRQLSPAGPSRIVLMDGDDADAAAAEEDVTYLLKQNGGAVPDSMHHNNRHGSGGAGGDSRQQDGGRQGARGSSSPDKDTHDRRRRGSNSAAKVVEGGWVQVPPQNAEGEAAVRLGLVAAGTLAEVGAQNLAGEVSLASARADIPACRALSQSSVSIGGRVIHGSFSGGRYAGAPPDAALAARPVAGGSGSGATGEHRRRCSVGELAGRGPPGTMFKTVSSFNSRLRRGSYDPLGAALLVMRGAGANPFYSDSRQRMVGNLASGGATAGNSSGGTVVPRPPRYSSLQQHPALLGYGAATGAARPDQRGEMGLGPRRLDIPAVRQLQRGGNERQWQSFSAYGDATAIRNAGARAPLSSKPQLVALGGGRPQVRPEDSSRRRESAPDIEVACDPPAGVRAGTAVGGLAPLSSDSEGEADVNGAHAGATSGSDSGGSSAALRRPPLTRGGPSRNASSLPGAVQGGSNAPLELLDAAAVRAQRQQGRQQRHAADAVATVGALGSPGPGQRPHSHGADEVWRTADGEASIRRRGDAGVEHAAEGEEESRRSTSSQMSDDDEEIAAIARAAANELAKNRSYRHTGDVYEDEEQEDEAATELVEPGSDLAHRARRGSVGEQRRQRHIFSEREQRRTQRERRGRHEEESEEARERERKRERELEQQEREPERRRPARHVIRPYAREERELAGGSGLGSGKGWNRRQSGEEQRWCEHEEAEEADEEDEEHLRLEERERSEAEVLEAVSRTASQRWQATRTLQPSRSILKKPASINRRASEAAGESGRTDTEPGSTPGARSDSHVAVLSLEGGELHRAGGTSRLAPGAADTAAHAPSHAAWDQDGSGHGPGSDAHESTAVEALGGGTDCERGRTRDPGGGGGKRPRSLSKSVSFRGVDGDSGGDGNGGQADGAQPSEAAAAAGAAR</sequence>
<reference evidence="2 3" key="1">
    <citation type="journal article" date="2007" name="Science">
        <title>The Chlamydomonas genome reveals the evolution of key animal and plant functions.</title>
        <authorList>
            <person name="Merchant S.S."/>
            <person name="Prochnik S.E."/>
            <person name="Vallon O."/>
            <person name="Harris E.H."/>
            <person name="Karpowicz S.J."/>
            <person name="Witman G.B."/>
            <person name="Terry A."/>
            <person name="Salamov A."/>
            <person name="Fritz-Laylin L.K."/>
            <person name="Marechal-Drouard L."/>
            <person name="Marshall W.F."/>
            <person name="Qu L.H."/>
            <person name="Nelson D.R."/>
            <person name="Sanderfoot A.A."/>
            <person name="Spalding M.H."/>
            <person name="Kapitonov V.V."/>
            <person name="Ren Q."/>
            <person name="Ferris P."/>
            <person name="Lindquist E."/>
            <person name="Shapiro H."/>
            <person name="Lucas S.M."/>
            <person name="Grimwood J."/>
            <person name="Schmutz J."/>
            <person name="Cardol P."/>
            <person name="Cerutti H."/>
            <person name="Chanfreau G."/>
            <person name="Chen C.L."/>
            <person name="Cognat V."/>
            <person name="Croft M.T."/>
            <person name="Dent R."/>
            <person name="Dutcher S."/>
            <person name="Fernandez E."/>
            <person name="Fukuzawa H."/>
            <person name="Gonzalez-Ballester D."/>
            <person name="Gonzalez-Halphen D."/>
            <person name="Hallmann A."/>
            <person name="Hanikenne M."/>
            <person name="Hippler M."/>
            <person name="Inwood W."/>
            <person name="Jabbari K."/>
            <person name="Kalanon M."/>
            <person name="Kuras R."/>
            <person name="Lefebvre P.A."/>
            <person name="Lemaire S.D."/>
            <person name="Lobanov A.V."/>
            <person name="Lohr M."/>
            <person name="Manuell A."/>
            <person name="Meier I."/>
            <person name="Mets L."/>
            <person name="Mittag M."/>
            <person name="Mittelmeier T."/>
            <person name="Moroney J.V."/>
            <person name="Moseley J."/>
            <person name="Napoli C."/>
            <person name="Nedelcu A.M."/>
            <person name="Niyogi K."/>
            <person name="Novoselov S.V."/>
            <person name="Paulsen I.T."/>
            <person name="Pazour G."/>
            <person name="Purton S."/>
            <person name="Ral J.P."/>
            <person name="Riano-Pachon D.M."/>
            <person name="Riekhof W."/>
            <person name="Rymarquis L."/>
            <person name="Schroda M."/>
            <person name="Stern D."/>
            <person name="Umen J."/>
            <person name="Willows R."/>
            <person name="Wilson N."/>
            <person name="Zimmer S.L."/>
            <person name="Allmer J."/>
            <person name="Balk J."/>
            <person name="Bisova K."/>
            <person name="Chen C.J."/>
            <person name="Elias M."/>
            <person name="Gendler K."/>
            <person name="Hauser C."/>
            <person name="Lamb M.R."/>
            <person name="Ledford H."/>
            <person name="Long J.C."/>
            <person name="Minagawa J."/>
            <person name="Page M.D."/>
            <person name="Pan J."/>
            <person name="Pootakham W."/>
            <person name="Roje S."/>
            <person name="Rose A."/>
            <person name="Stahlberg E."/>
            <person name="Terauchi A.M."/>
            <person name="Yang P."/>
            <person name="Ball S."/>
            <person name="Bowler C."/>
            <person name="Dieckmann C.L."/>
            <person name="Gladyshev V.N."/>
            <person name="Green P."/>
            <person name="Jorgensen R."/>
            <person name="Mayfield S."/>
            <person name="Mueller-Roeber B."/>
            <person name="Rajamani S."/>
            <person name="Sayre R.T."/>
            <person name="Brokstein P."/>
            <person name="Dubchak I."/>
            <person name="Goodstein D."/>
            <person name="Hornick L."/>
            <person name="Huang Y.W."/>
            <person name="Jhaveri J."/>
            <person name="Luo Y."/>
            <person name="Martinez D."/>
            <person name="Ngau W.C."/>
            <person name="Otillar B."/>
            <person name="Poliakov A."/>
            <person name="Porter A."/>
            <person name="Szajkowski L."/>
            <person name="Werner G."/>
            <person name="Zhou K."/>
            <person name="Grigoriev I.V."/>
            <person name="Rokhsar D.S."/>
            <person name="Grossman A.R."/>
        </authorList>
    </citation>
    <scope>NUCLEOTIDE SEQUENCE [LARGE SCALE GENOMIC DNA]</scope>
    <source>
        <strain evidence="3">CC-503</strain>
    </source>
</reference>
<evidence type="ECO:0000313" key="3">
    <source>
        <dbReference type="Proteomes" id="UP000006906"/>
    </source>
</evidence>
<feature type="compositionally biased region" description="Low complexity" evidence="1">
    <location>
        <begin position="617"/>
        <end position="627"/>
    </location>
</feature>
<feature type="compositionally biased region" description="Low complexity" evidence="1">
    <location>
        <begin position="873"/>
        <end position="888"/>
    </location>
</feature>
<accession>A0A2K3E366</accession>
<feature type="compositionally biased region" description="Low complexity" evidence="1">
    <location>
        <begin position="117"/>
        <end position="133"/>
    </location>
</feature>
<dbReference type="GeneID" id="5725455"/>
<feature type="compositionally biased region" description="Gly residues" evidence="1">
    <location>
        <begin position="947"/>
        <end position="958"/>
    </location>
</feature>
<dbReference type="KEGG" id="cre:CHLRE_02g113150v5"/>
<dbReference type="RefSeq" id="XP_042927551.1">
    <property type="nucleotide sequence ID" value="XM_043059917.1"/>
</dbReference>
<feature type="compositionally biased region" description="Basic and acidic residues" evidence="1">
    <location>
        <begin position="429"/>
        <end position="441"/>
    </location>
</feature>
<evidence type="ECO:0000256" key="1">
    <source>
        <dbReference type="SAM" id="MobiDB-lite"/>
    </source>
</evidence>
<feature type="compositionally biased region" description="Basic and acidic residues" evidence="1">
    <location>
        <begin position="693"/>
        <end position="723"/>
    </location>
</feature>
<feature type="region of interest" description="Disordered" evidence="1">
    <location>
        <begin position="534"/>
        <end position="974"/>
    </location>
</feature>
<protein>
    <submittedName>
        <fullName evidence="2">Uncharacterized protein</fullName>
    </submittedName>
</protein>
<feature type="region of interest" description="Disordered" evidence="1">
    <location>
        <begin position="1"/>
        <end position="73"/>
    </location>
</feature>
<dbReference type="Proteomes" id="UP000006906">
    <property type="component" value="Chromosome 2"/>
</dbReference>
<feature type="compositionally biased region" description="Polar residues" evidence="1">
    <location>
        <begin position="798"/>
        <end position="814"/>
    </location>
</feature>
<feature type="compositionally biased region" description="Low complexity" evidence="1">
    <location>
        <begin position="478"/>
        <end position="495"/>
    </location>
</feature>
<dbReference type="EMBL" id="CM008963">
    <property type="protein sequence ID" value="PNW87203.1"/>
    <property type="molecule type" value="Genomic_DNA"/>
</dbReference>
<dbReference type="AlphaFoldDB" id="A0A2K3E366"/>
<feature type="compositionally biased region" description="Acidic residues" evidence="1">
    <location>
        <begin position="767"/>
        <end position="777"/>
    </location>
</feature>
<name>A0A2K3E366_CHLRE</name>
<proteinExistence type="predicted"/>
<organism evidence="2 3">
    <name type="scientific">Chlamydomonas reinhardtii</name>
    <name type="common">Chlamydomonas smithii</name>
    <dbReference type="NCBI Taxonomy" id="3055"/>
    <lineage>
        <taxon>Eukaryota</taxon>
        <taxon>Viridiplantae</taxon>
        <taxon>Chlorophyta</taxon>
        <taxon>core chlorophytes</taxon>
        <taxon>Chlorophyceae</taxon>
        <taxon>CS clade</taxon>
        <taxon>Chlamydomonadales</taxon>
        <taxon>Chlamydomonadaceae</taxon>
        <taxon>Chlamydomonas</taxon>
    </lineage>
</organism>
<feature type="compositionally biased region" description="Low complexity" evidence="1">
    <location>
        <begin position="26"/>
        <end position="44"/>
    </location>
</feature>
<dbReference type="Gramene" id="PNW87203">
    <property type="protein sequence ID" value="PNW87203"/>
    <property type="gene ID" value="CHLRE_02g113150v5"/>
</dbReference>
<gene>
    <name evidence="2" type="ORF">CHLRE_02g113150v5</name>
</gene>
<feature type="compositionally biased region" description="Low complexity" evidence="1">
    <location>
        <begin position="319"/>
        <end position="333"/>
    </location>
</feature>
<feature type="region of interest" description="Disordered" evidence="1">
    <location>
        <begin position="96"/>
        <end position="153"/>
    </location>
</feature>